<dbReference type="SUPFAM" id="SSF158446">
    <property type="entry name" value="IVS-encoded protein-like"/>
    <property type="match status" value="1"/>
</dbReference>
<dbReference type="EMBL" id="CP136051">
    <property type="protein sequence ID" value="WOK08327.1"/>
    <property type="molecule type" value="Genomic_DNA"/>
</dbReference>
<dbReference type="PANTHER" id="PTHR38471">
    <property type="entry name" value="FOUR HELIX BUNDLE PROTEIN"/>
    <property type="match status" value="1"/>
</dbReference>
<dbReference type="Pfam" id="PF05635">
    <property type="entry name" value="23S_rRNA_IVP"/>
    <property type="match status" value="1"/>
</dbReference>
<dbReference type="CDD" id="cd16377">
    <property type="entry name" value="23S_rRNA_IVP_like"/>
    <property type="match status" value="1"/>
</dbReference>
<gene>
    <name evidence="1" type="ORF">RT717_06705</name>
</gene>
<dbReference type="InterPro" id="IPR012657">
    <property type="entry name" value="23S_rRNA-intervening_sequence"/>
</dbReference>
<keyword evidence="2" id="KW-1185">Reference proteome</keyword>
<organism evidence="1 2">
    <name type="scientific">Imperialibacter roseus</name>
    <dbReference type="NCBI Taxonomy" id="1324217"/>
    <lineage>
        <taxon>Bacteria</taxon>
        <taxon>Pseudomonadati</taxon>
        <taxon>Bacteroidota</taxon>
        <taxon>Cytophagia</taxon>
        <taxon>Cytophagales</taxon>
        <taxon>Flammeovirgaceae</taxon>
        <taxon>Imperialibacter</taxon>
    </lineage>
</organism>
<evidence type="ECO:0000313" key="1">
    <source>
        <dbReference type="EMBL" id="WOK08327.1"/>
    </source>
</evidence>
<dbReference type="PANTHER" id="PTHR38471:SF2">
    <property type="entry name" value="FOUR HELIX BUNDLE PROTEIN"/>
    <property type="match status" value="1"/>
</dbReference>
<proteinExistence type="predicted"/>
<accession>A0ABZ0ITH1</accession>
<dbReference type="Proteomes" id="UP001302349">
    <property type="component" value="Chromosome"/>
</dbReference>
<name>A0ABZ0ITH1_9BACT</name>
<dbReference type="NCBIfam" id="TIGR02436">
    <property type="entry name" value="four helix bundle protein"/>
    <property type="match status" value="1"/>
</dbReference>
<dbReference type="InterPro" id="IPR036583">
    <property type="entry name" value="23S_rRNA_IVS_sf"/>
</dbReference>
<evidence type="ECO:0000313" key="2">
    <source>
        <dbReference type="Proteomes" id="UP001302349"/>
    </source>
</evidence>
<dbReference type="Gene3D" id="1.20.1440.60">
    <property type="entry name" value="23S rRNA-intervening sequence"/>
    <property type="match status" value="1"/>
</dbReference>
<protein>
    <submittedName>
        <fullName evidence="1">Four helix bundle protein</fullName>
    </submittedName>
</protein>
<dbReference type="RefSeq" id="WP_317490969.1">
    <property type="nucleotide sequence ID" value="NZ_CP136051.1"/>
</dbReference>
<reference evidence="1 2" key="1">
    <citation type="journal article" date="2023" name="Microbiol. Resour. Announc.">
        <title>Complete Genome Sequence of Imperialibacter roseus strain P4T.</title>
        <authorList>
            <person name="Tizabi D.R."/>
            <person name="Bachvaroff T."/>
            <person name="Hill R.T."/>
        </authorList>
    </citation>
    <scope>NUCLEOTIDE SEQUENCE [LARGE SCALE GENOMIC DNA]</scope>
    <source>
        <strain evidence="1 2">P4T</strain>
    </source>
</reference>
<sequence>MEKGNRYVRSFRDLDVYKMASNLTNSIFEITKRFPKEEMYSLTDQVRRSSRSVGAQIAEAWGKRRYEKHFISKLTDADAEQLETQHWIEVALNCQYISVVERNALIEQCNYIGKMIYSMIAKSKMFCSGGTQSETDH</sequence>